<dbReference type="NCBIfam" id="NF003749">
    <property type="entry name" value="PRK05346.1-5"/>
    <property type="match status" value="1"/>
</dbReference>
<keyword evidence="12 16" id="KW-0406">Ion transport</keyword>
<keyword evidence="4 16" id="KW-0597">Phosphoprotein</keyword>
<accession>A0ABW4AY00</accession>
<comment type="cofactor">
    <cofactor evidence="16 17">
        <name>FMN</name>
        <dbReference type="ChEBI" id="CHEBI:58210"/>
    </cofactor>
</comment>
<evidence type="ECO:0000256" key="1">
    <source>
        <dbReference type="ARBA" id="ARBA00022448"/>
    </source>
</evidence>
<comment type="catalytic activity">
    <reaction evidence="16 17">
        <text>a ubiquinone + n Na(+)(in) + NADH + H(+) = a ubiquinol + n Na(+)(out) + NAD(+)</text>
        <dbReference type="Rhea" id="RHEA:47748"/>
        <dbReference type="Rhea" id="RHEA-COMP:9565"/>
        <dbReference type="Rhea" id="RHEA-COMP:9566"/>
        <dbReference type="ChEBI" id="CHEBI:15378"/>
        <dbReference type="ChEBI" id="CHEBI:16389"/>
        <dbReference type="ChEBI" id="CHEBI:17976"/>
        <dbReference type="ChEBI" id="CHEBI:29101"/>
        <dbReference type="ChEBI" id="CHEBI:57540"/>
        <dbReference type="ChEBI" id="CHEBI:57945"/>
        <dbReference type="EC" id="7.2.1.1"/>
    </reaction>
</comment>
<keyword evidence="14 16" id="KW-0472">Membrane</keyword>
<dbReference type="Proteomes" id="UP001597059">
    <property type="component" value="Unassembled WGS sequence"/>
</dbReference>
<comment type="subunit">
    <text evidence="16 17">Composed of six subunits; NqrA, NqrB, NqrC, NqrD, NqrE and NqrF.</text>
</comment>
<evidence type="ECO:0000256" key="9">
    <source>
        <dbReference type="ARBA" id="ARBA00022989"/>
    </source>
</evidence>
<dbReference type="PANTHER" id="PTHR37838:SF1">
    <property type="entry name" value="NA(+)-TRANSLOCATING NADH-QUINONE REDUCTASE SUBUNIT C"/>
    <property type="match status" value="1"/>
</dbReference>
<keyword evidence="5 16" id="KW-0285">Flavoprotein</keyword>
<evidence type="ECO:0000256" key="6">
    <source>
        <dbReference type="ARBA" id="ARBA00022643"/>
    </source>
</evidence>
<feature type="modified residue" description="FMN phosphoryl threonine" evidence="16">
    <location>
        <position position="234"/>
    </location>
</feature>
<feature type="chain" id="PRO_5045536601" description="Na(+)-translocating NADH-quinone reductase subunit C" evidence="18">
    <location>
        <begin position="30"/>
        <end position="265"/>
    </location>
</feature>
<evidence type="ECO:0000256" key="3">
    <source>
        <dbReference type="ARBA" id="ARBA00022519"/>
    </source>
</evidence>
<evidence type="ECO:0000256" key="16">
    <source>
        <dbReference type="HAMAP-Rule" id="MF_00427"/>
    </source>
</evidence>
<proteinExistence type="inferred from homology"/>
<evidence type="ECO:0000256" key="5">
    <source>
        <dbReference type="ARBA" id="ARBA00022630"/>
    </source>
</evidence>
<keyword evidence="3" id="KW-0997">Cell inner membrane</keyword>
<dbReference type="SMART" id="SM00900">
    <property type="entry name" value="FMN_bind"/>
    <property type="match status" value="1"/>
</dbReference>
<keyword evidence="9 16" id="KW-1133">Transmembrane helix</keyword>
<dbReference type="RefSeq" id="WP_377365578.1">
    <property type="nucleotide sequence ID" value="NZ_JBHTMN010000004.1"/>
</dbReference>
<evidence type="ECO:0000256" key="7">
    <source>
        <dbReference type="ARBA" id="ARBA00022692"/>
    </source>
</evidence>
<evidence type="ECO:0000256" key="12">
    <source>
        <dbReference type="ARBA" id="ARBA00023065"/>
    </source>
</evidence>
<dbReference type="Pfam" id="PF04205">
    <property type="entry name" value="FMN_bind"/>
    <property type="match status" value="1"/>
</dbReference>
<dbReference type="EMBL" id="JBHTMN010000004">
    <property type="protein sequence ID" value="MFD1382521.1"/>
    <property type="molecule type" value="Genomic_DNA"/>
</dbReference>
<evidence type="ECO:0000256" key="15">
    <source>
        <dbReference type="ARBA" id="ARBA00023201"/>
    </source>
</evidence>
<keyword evidence="21" id="KW-1185">Reference proteome</keyword>
<evidence type="ECO:0000256" key="13">
    <source>
        <dbReference type="ARBA" id="ARBA00023075"/>
    </source>
</evidence>
<keyword evidence="1 16" id="KW-0813">Transport</keyword>
<protein>
    <recommendedName>
        <fullName evidence="16 17">Na(+)-translocating NADH-quinone reductase subunit C</fullName>
        <shortName evidence="16 17">Na(+)-NQR subunit C</shortName>
        <shortName evidence="16 17">Na(+)-translocating NQR subunit C</shortName>
        <ecNumber evidence="16 17">7.2.1.1</ecNumber>
    </recommendedName>
    <alternativeName>
        <fullName evidence="16 17">NQR complex subunit C</fullName>
    </alternativeName>
    <alternativeName>
        <fullName evidence="16 17">NQR-1 subunit C</fullName>
    </alternativeName>
</protein>
<dbReference type="InterPro" id="IPR010204">
    <property type="entry name" value="NqrC"/>
</dbReference>
<evidence type="ECO:0000256" key="2">
    <source>
        <dbReference type="ARBA" id="ARBA00022475"/>
    </source>
</evidence>
<keyword evidence="2 16" id="KW-1003">Cell membrane</keyword>
<keyword evidence="8 16" id="KW-1278">Translocase</keyword>
<feature type="signal peptide" evidence="18">
    <location>
        <begin position="1"/>
        <end position="29"/>
    </location>
</feature>
<comment type="subcellular location">
    <subcellularLocation>
        <location evidence="16">Cell membrane</location>
        <topology evidence="16">Single-pass membrane protein</topology>
    </subcellularLocation>
</comment>
<dbReference type="PANTHER" id="PTHR37838">
    <property type="entry name" value="NA(+)-TRANSLOCATING NADH-QUINONE REDUCTASE SUBUNIT C"/>
    <property type="match status" value="1"/>
</dbReference>
<dbReference type="NCBIfam" id="TIGR01938">
    <property type="entry name" value="nqrC"/>
    <property type="match status" value="1"/>
</dbReference>
<keyword evidence="13 16" id="KW-0830">Ubiquinone</keyword>
<evidence type="ECO:0000256" key="10">
    <source>
        <dbReference type="ARBA" id="ARBA00023027"/>
    </source>
</evidence>
<dbReference type="PIRSF" id="PIRSF009437">
    <property type="entry name" value="NQR-1_subunit_C"/>
    <property type="match status" value="1"/>
</dbReference>
<evidence type="ECO:0000256" key="8">
    <source>
        <dbReference type="ARBA" id="ARBA00022967"/>
    </source>
</evidence>
<keyword evidence="10 16" id="KW-0520">NAD</keyword>
<comment type="caution">
    <text evidence="20">The sequence shown here is derived from an EMBL/GenBank/DDBJ whole genome shotgun (WGS) entry which is preliminary data.</text>
</comment>
<evidence type="ECO:0000259" key="19">
    <source>
        <dbReference type="SMART" id="SM00900"/>
    </source>
</evidence>
<evidence type="ECO:0000256" key="11">
    <source>
        <dbReference type="ARBA" id="ARBA00023053"/>
    </source>
</evidence>
<keyword evidence="18" id="KW-0732">Signal</keyword>
<reference evidence="21" key="1">
    <citation type="journal article" date="2019" name="Int. J. Syst. Evol. Microbiol.">
        <title>The Global Catalogue of Microorganisms (GCM) 10K type strain sequencing project: providing services to taxonomists for standard genome sequencing and annotation.</title>
        <authorList>
            <consortium name="The Broad Institute Genomics Platform"/>
            <consortium name="The Broad Institute Genome Sequencing Center for Infectious Disease"/>
            <person name="Wu L."/>
            <person name="Ma J."/>
        </authorList>
    </citation>
    <scope>NUCLEOTIDE SEQUENCE [LARGE SCALE GENOMIC DNA]</scope>
    <source>
        <strain evidence="21">JCM 30774</strain>
    </source>
</reference>
<sequence>MSSNNDSIQKTIIVALALCLVCSVFVASAAVGLKPIQKANSDLDRKRNILAAAQMLNPGDDVDEVFATVEKRLVNIEAGRFATDEELAEAGVTVASYDQQSAAKDPALSSSLSGDEDPASIKRRAKFATVYLVKDADAKARIIVPVHGYGLWSTMYGFMALEQDYSTVVGFGFYQQGETPGLGGEVDNPNWKAIWEGKEVYDEDGNAVIHLVKGSVDGNNPQAEHQIDGLSGATLTSRGVTNLVQYWLGSEGFGPFLAELRSEGV</sequence>
<evidence type="ECO:0000313" key="21">
    <source>
        <dbReference type="Proteomes" id="UP001597059"/>
    </source>
</evidence>
<keyword evidence="15 16" id="KW-0739">Sodium transport</keyword>
<evidence type="ECO:0000256" key="14">
    <source>
        <dbReference type="ARBA" id="ARBA00023136"/>
    </source>
</evidence>
<feature type="domain" description="FMN-binding" evidence="19">
    <location>
        <begin position="150"/>
        <end position="251"/>
    </location>
</feature>
<organism evidence="20 21">
    <name type="scientific">Rhodanobacter aciditrophus</name>
    <dbReference type="NCBI Taxonomy" id="1623218"/>
    <lineage>
        <taxon>Bacteria</taxon>
        <taxon>Pseudomonadati</taxon>
        <taxon>Pseudomonadota</taxon>
        <taxon>Gammaproteobacteria</taxon>
        <taxon>Lysobacterales</taxon>
        <taxon>Rhodanobacteraceae</taxon>
        <taxon>Rhodanobacter</taxon>
    </lineage>
</organism>
<evidence type="ECO:0000256" key="17">
    <source>
        <dbReference type="PIRNR" id="PIRNR009437"/>
    </source>
</evidence>
<evidence type="ECO:0000313" key="20">
    <source>
        <dbReference type="EMBL" id="MFD1382521.1"/>
    </source>
</evidence>
<keyword evidence="7 16" id="KW-0812">Transmembrane</keyword>
<comment type="function">
    <text evidence="16">NQR complex catalyzes the reduction of ubiquinone-1 to ubiquinol by two successive reactions, coupled with the transport of Na(+) ions from the cytoplasm to the periplasm. NqrA to NqrE are probably involved in the second step, the conversion of ubisemiquinone to ubiquinol.</text>
</comment>
<gene>
    <name evidence="16" type="primary">nqrC</name>
    <name evidence="20" type="ORF">ACFQ45_04035</name>
</gene>
<evidence type="ECO:0000256" key="18">
    <source>
        <dbReference type="SAM" id="SignalP"/>
    </source>
</evidence>
<keyword evidence="11 16" id="KW-0915">Sodium</keyword>
<comment type="caution">
    <text evidence="16">Lacks conserved residue(s) required for the propagation of feature annotation.</text>
</comment>
<name>A0ABW4AY00_9GAMM</name>
<dbReference type="HAMAP" id="MF_00427">
    <property type="entry name" value="NqrC"/>
    <property type="match status" value="1"/>
</dbReference>
<dbReference type="EC" id="7.2.1.1" evidence="16 17"/>
<keyword evidence="6 16" id="KW-0288">FMN</keyword>
<dbReference type="InterPro" id="IPR007329">
    <property type="entry name" value="FMN-bd"/>
</dbReference>
<evidence type="ECO:0000256" key="4">
    <source>
        <dbReference type="ARBA" id="ARBA00022553"/>
    </source>
</evidence>
<comment type="similarity">
    <text evidence="16 17">Belongs to the NqrC family.</text>
</comment>